<gene>
    <name evidence="1" type="ORF">J1N35_018771</name>
</gene>
<keyword evidence="2" id="KW-1185">Reference proteome</keyword>
<reference evidence="1 2" key="1">
    <citation type="journal article" date="2021" name="Plant Biotechnol. J.">
        <title>Multi-omics assisted identification of the key and species-specific regulatory components of drought-tolerant mechanisms in Gossypium stocksii.</title>
        <authorList>
            <person name="Yu D."/>
            <person name="Ke L."/>
            <person name="Zhang D."/>
            <person name="Wu Y."/>
            <person name="Sun Y."/>
            <person name="Mei J."/>
            <person name="Sun J."/>
            <person name="Sun Y."/>
        </authorList>
    </citation>
    <scope>NUCLEOTIDE SEQUENCE [LARGE SCALE GENOMIC DNA]</scope>
    <source>
        <strain evidence="2">cv. E1</strain>
        <tissue evidence="1">Leaf</tissue>
    </source>
</reference>
<dbReference type="AlphaFoldDB" id="A0A9D3VPP8"/>
<name>A0A9D3VPP8_9ROSI</name>
<proteinExistence type="predicted"/>
<evidence type="ECO:0000313" key="2">
    <source>
        <dbReference type="Proteomes" id="UP000828251"/>
    </source>
</evidence>
<comment type="caution">
    <text evidence="1">The sequence shown here is derived from an EMBL/GenBank/DDBJ whole genome shotgun (WGS) entry which is preliminary data.</text>
</comment>
<evidence type="ECO:0000313" key="1">
    <source>
        <dbReference type="EMBL" id="KAH1091514.1"/>
    </source>
</evidence>
<accession>A0A9D3VPP8</accession>
<dbReference type="EMBL" id="JAIQCV010000006">
    <property type="protein sequence ID" value="KAH1091514.1"/>
    <property type="molecule type" value="Genomic_DNA"/>
</dbReference>
<protein>
    <submittedName>
        <fullName evidence="1">Uncharacterized protein</fullName>
    </submittedName>
</protein>
<dbReference type="Proteomes" id="UP000828251">
    <property type="component" value="Unassembled WGS sequence"/>
</dbReference>
<organism evidence="1 2">
    <name type="scientific">Gossypium stocksii</name>
    <dbReference type="NCBI Taxonomy" id="47602"/>
    <lineage>
        <taxon>Eukaryota</taxon>
        <taxon>Viridiplantae</taxon>
        <taxon>Streptophyta</taxon>
        <taxon>Embryophyta</taxon>
        <taxon>Tracheophyta</taxon>
        <taxon>Spermatophyta</taxon>
        <taxon>Magnoliopsida</taxon>
        <taxon>eudicotyledons</taxon>
        <taxon>Gunneridae</taxon>
        <taxon>Pentapetalae</taxon>
        <taxon>rosids</taxon>
        <taxon>malvids</taxon>
        <taxon>Malvales</taxon>
        <taxon>Malvaceae</taxon>
        <taxon>Malvoideae</taxon>
        <taxon>Gossypium</taxon>
    </lineage>
</organism>
<sequence>MEDDLANLNPVDEEEEPFQKDAVVVDQNLQLSLVGRYLTDRKCTTNRTYLPESINNQERDFLILENLIAKESPMESNKTIRNHEKIIIRRVITKKKNDLGERRILFQFFHEVDIQRVLAGTPCFLTIISFYFIGYSQLGYGESFCPVRTRLDPSEIIFGWDISLSAAARQRFSSVSR</sequence>